<accession>A0A6G0YH24</accession>
<feature type="chain" id="PRO_5026001264" evidence="1">
    <location>
        <begin position="18"/>
        <end position="186"/>
    </location>
</feature>
<sequence length="186" mass="21623">MMCVFFVFVSGCIITSRNNVSISNFGDGSRWISEYPCCIKKVKSKHFPTVFKKIEKNKKKSDGKTVIFTQNHITSLASISNFGDGFRRQNEYPWCIIGVKSKHFPTVFKKIEKNKKKVTENGNFYAKPVFDQTVFLYGCNSKTNHCKYIKLPPHMLLISRRYLKISPLQNYLQIFAFSTDFYIIII</sequence>
<gene>
    <name evidence="2" type="ORF">FWK35_00028836</name>
</gene>
<comment type="caution">
    <text evidence="2">The sequence shown here is derived from an EMBL/GenBank/DDBJ whole genome shotgun (WGS) entry which is preliminary data.</text>
</comment>
<dbReference type="Proteomes" id="UP000478052">
    <property type="component" value="Unassembled WGS sequence"/>
</dbReference>
<proteinExistence type="predicted"/>
<evidence type="ECO:0000313" key="2">
    <source>
        <dbReference type="EMBL" id="KAF0755554.1"/>
    </source>
</evidence>
<keyword evidence="1" id="KW-0732">Signal</keyword>
<dbReference type="EMBL" id="VUJU01004104">
    <property type="protein sequence ID" value="KAF0755554.1"/>
    <property type="molecule type" value="Genomic_DNA"/>
</dbReference>
<name>A0A6G0YH24_APHCR</name>
<reference evidence="2 3" key="1">
    <citation type="submission" date="2019-08" db="EMBL/GenBank/DDBJ databases">
        <title>Whole genome of Aphis craccivora.</title>
        <authorList>
            <person name="Voronova N.V."/>
            <person name="Shulinski R.S."/>
            <person name="Bandarenka Y.V."/>
            <person name="Zhorov D.G."/>
            <person name="Warner D."/>
        </authorList>
    </citation>
    <scope>NUCLEOTIDE SEQUENCE [LARGE SCALE GENOMIC DNA]</scope>
    <source>
        <strain evidence="2">180601</strain>
        <tissue evidence="2">Whole Body</tissue>
    </source>
</reference>
<evidence type="ECO:0000256" key="1">
    <source>
        <dbReference type="SAM" id="SignalP"/>
    </source>
</evidence>
<organism evidence="2 3">
    <name type="scientific">Aphis craccivora</name>
    <name type="common">Cowpea aphid</name>
    <dbReference type="NCBI Taxonomy" id="307492"/>
    <lineage>
        <taxon>Eukaryota</taxon>
        <taxon>Metazoa</taxon>
        <taxon>Ecdysozoa</taxon>
        <taxon>Arthropoda</taxon>
        <taxon>Hexapoda</taxon>
        <taxon>Insecta</taxon>
        <taxon>Pterygota</taxon>
        <taxon>Neoptera</taxon>
        <taxon>Paraneoptera</taxon>
        <taxon>Hemiptera</taxon>
        <taxon>Sternorrhyncha</taxon>
        <taxon>Aphidomorpha</taxon>
        <taxon>Aphidoidea</taxon>
        <taxon>Aphididae</taxon>
        <taxon>Aphidini</taxon>
        <taxon>Aphis</taxon>
        <taxon>Aphis</taxon>
    </lineage>
</organism>
<protein>
    <submittedName>
        <fullName evidence="2">Uncharacterized protein</fullName>
    </submittedName>
</protein>
<evidence type="ECO:0000313" key="3">
    <source>
        <dbReference type="Proteomes" id="UP000478052"/>
    </source>
</evidence>
<feature type="signal peptide" evidence="1">
    <location>
        <begin position="1"/>
        <end position="17"/>
    </location>
</feature>
<keyword evidence="3" id="KW-1185">Reference proteome</keyword>
<dbReference type="AlphaFoldDB" id="A0A6G0YH24"/>